<dbReference type="RefSeq" id="WP_090697544.1">
    <property type="nucleotide sequence ID" value="NZ_FOSP01000005.1"/>
</dbReference>
<proteinExistence type="predicted"/>
<protein>
    <submittedName>
        <fullName evidence="6">Multicopper oxidase</fullName>
    </submittedName>
</protein>
<reference evidence="7" key="1">
    <citation type="submission" date="2016-10" db="EMBL/GenBank/DDBJ databases">
        <authorList>
            <person name="Varghese N."/>
            <person name="Submissions S."/>
        </authorList>
    </citation>
    <scope>NUCLEOTIDE SEQUENCE [LARGE SCALE GENOMIC DNA]</scope>
    <source>
        <strain evidence="7">Nm69</strain>
    </source>
</reference>
<evidence type="ECO:0000256" key="2">
    <source>
        <dbReference type="ARBA" id="ARBA00023002"/>
    </source>
</evidence>
<feature type="transmembrane region" description="Helical" evidence="4">
    <location>
        <begin position="31"/>
        <end position="51"/>
    </location>
</feature>
<dbReference type="InterPro" id="IPR011707">
    <property type="entry name" value="Cu-oxidase-like_N"/>
</dbReference>
<dbReference type="InterPro" id="IPR045087">
    <property type="entry name" value="Cu-oxidase_fam"/>
</dbReference>
<dbReference type="AlphaFoldDB" id="A0A1I3Z2W7"/>
<keyword evidence="3" id="KW-0186">Copper</keyword>
<evidence type="ECO:0000256" key="1">
    <source>
        <dbReference type="ARBA" id="ARBA00022723"/>
    </source>
</evidence>
<gene>
    <name evidence="6" type="ORF">SAMN05216302_100543</name>
</gene>
<dbReference type="EMBL" id="FOSP01000005">
    <property type="protein sequence ID" value="SFK38001.1"/>
    <property type="molecule type" value="Genomic_DNA"/>
</dbReference>
<dbReference type="STRING" id="52441.SAMN05216302_100543"/>
<keyword evidence="4" id="KW-1133">Transmembrane helix</keyword>
<keyword evidence="2" id="KW-0560">Oxidoreductase</keyword>
<evidence type="ECO:0000313" key="6">
    <source>
        <dbReference type="EMBL" id="SFK38001.1"/>
    </source>
</evidence>
<organism evidence="6 7">
    <name type="scientific">Nitrosomonas aestuarii</name>
    <dbReference type="NCBI Taxonomy" id="52441"/>
    <lineage>
        <taxon>Bacteria</taxon>
        <taxon>Pseudomonadati</taxon>
        <taxon>Pseudomonadota</taxon>
        <taxon>Betaproteobacteria</taxon>
        <taxon>Nitrosomonadales</taxon>
        <taxon>Nitrosomonadaceae</taxon>
        <taxon>Nitrosomonas</taxon>
    </lineage>
</organism>
<dbReference type="Gene3D" id="2.60.40.420">
    <property type="entry name" value="Cupredoxins - blue copper proteins"/>
    <property type="match status" value="1"/>
</dbReference>
<sequence length="359" mass="40215">MKYIFYSVDSNCPQHVPKAVISDHKSKSKRLLSIWVLIVSIFLSGTSTVLAREAEDRLDTKSKQGKLHLIELWAEKIPAGIEGGNDLFAYRMASHVIRKRNNETDITSRYSMQPTIPGPTIIIDEGDEVRLTLKHVFDPGNSATLEQVSVHVHGVHYDIHSDGTIEYINLVADESATPTMSYTYHWIAAPGTAGTWPYHDHNMITLNGAEDRGLYGAVIVNDKKSKITALNKAGKLQRVPLSRIKKEYVLFIGDDAFWGTEINNKNNQHTPLWENPTLLAQEKSFVRFHLIALGNNTHNFKLNHYGWTDPGTNLVISEKIIGPLEKHVFVVQAGGGSQYRDDTFIGNSLNMKGDFNVIP</sequence>
<keyword evidence="1" id="KW-0479">Metal-binding</keyword>
<keyword evidence="4" id="KW-0812">Transmembrane</keyword>
<dbReference type="GO" id="GO:0016491">
    <property type="term" value="F:oxidoreductase activity"/>
    <property type="evidence" value="ECO:0007669"/>
    <property type="project" value="UniProtKB-KW"/>
</dbReference>
<evidence type="ECO:0000256" key="4">
    <source>
        <dbReference type="SAM" id="Phobius"/>
    </source>
</evidence>
<dbReference type="GO" id="GO:0005507">
    <property type="term" value="F:copper ion binding"/>
    <property type="evidence" value="ECO:0007669"/>
    <property type="project" value="InterPro"/>
</dbReference>
<dbReference type="SUPFAM" id="SSF49503">
    <property type="entry name" value="Cupredoxins"/>
    <property type="match status" value="1"/>
</dbReference>
<name>A0A1I3Z2W7_9PROT</name>
<evidence type="ECO:0000259" key="5">
    <source>
        <dbReference type="Pfam" id="PF07732"/>
    </source>
</evidence>
<keyword evidence="7" id="KW-1185">Reference proteome</keyword>
<dbReference type="PANTHER" id="PTHR11709">
    <property type="entry name" value="MULTI-COPPER OXIDASE"/>
    <property type="match status" value="1"/>
</dbReference>
<dbReference type="PANTHER" id="PTHR11709:SF394">
    <property type="entry name" value="FI03373P-RELATED"/>
    <property type="match status" value="1"/>
</dbReference>
<dbReference type="InterPro" id="IPR008972">
    <property type="entry name" value="Cupredoxin"/>
</dbReference>
<keyword evidence="4" id="KW-0472">Membrane</keyword>
<evidence type="ECO:0000313" key="7">
    <source>
        <dbReference type="Proteomes" id="UP000199533"/>
    </source>
</evidence>
<feature type="domain" description="Plastocyanin-like" evidence="5">
    <location>
        <begin position="115"/>
        <end position="224"/>
    </location>
</feature>
<evidence type="ECO:0000256" key="3">
    <source>
        <dbReference type="ARBA" id="ARBA00023008"/>
    </source>
</evidence>
<dbReference type="Pfam" id="PF07732">
    <property type="entry name" value="Cu-oxidase_3"/>
    <property type="match status" value="1"/>
</dbReference>
<dbReference type="OrthoDB" id="9757546at2"/>
<dbReference type="Proteomes" id="UP000199533">
    <property type="component" value="Unassembled WGS sequence"/>
</dbReference>
<accession>A0A1I3Z2W7</accession>